<name>S9U2E0_PAEAL</name>
<comment type="caution">
    <text evidence="2">The sequence shown here is derived from an EMBL/GenBank/DDBJ whole genome shotgun (WGS) entry which is preliminary data.</text>
</comment>
<sequence length="191" mass="20995">MDIDAVLVRCCLPTKPFPRFLRAERTPDRGKSPFQLHQNKKPTSRGRFFQVFGGGEGIIVFFIELAVDAYPSMTTLVVDIDAVLVRCCLPTKQNPTLPARGTNPRGSHPDTSPISTKTKNRPHAVGFFRFLVEARGFEPLSEDNATRASTGVVTVLMSPEHRPVTGYALGQPDYLLQHTPGGDVTAYPTKS</sequence>
<reference evidence="2 3" key="1">
    <citation type="submission" date="2013-05" db="EMBL/GenBank/DDBJ databases">
        <authorList>
            <person name="Strain E.A."/>
            <person name="Brown E."/>
            <person name="Allard M.W."/>
            <person name="Luo Y.L."/>
        </authorList>
    </citation>
    <scope>NUCLEOTIDE SEQUENCE [LARGE SCALE GENOMIC DNA]</scope>
    <source>
        <strain evidence="2 3">TS-15</strain>
    </source>
</reference>
<organism evidence="2 3">
    <name type="scientific">Paenibacillus alvei TS-15</name>
    <dbReference type="NCBI Taxonomy" id="1117108"/>
    <lineage>
        <taxon>Bacteria</taxon>
        <taxon>Bacillati</taxon>
        <taxon>Bacillota</taxon>
        <taxon>Bacilli</taxon>
        <taxon>Bacillales</taxon>
        <taxon>Paenibacillaceae</taxon>
        <taxon>Paenibacillus</taxon>
    </lineage>
</organism>
<protein>
    <submittedName>
        <fullName evidence="2">Uncharacterized protein</fullName>
    </submittedName>
</protein>
<evidence type="ECO:0000313" key="3">
    <source>
        <dbReference type="Proteomes" id="UP000015344"/>
    </source>
</evidence>
<dbReference type="AlphaFoldDB" id="S9U2E0"/>
<evidence type="ECO:0000313" key="2">
    <source>
        <dbReference type="EMBL" id="EPY08721.1"/>
    </source>
</evidence>
<gene>
    <name evidence="2" type="ORF">PAALTS15_03220</name>
</gene>
<proteinExistence type="predicted"/>
<evidence type="ECO:0000256" key="1">
    <source>
        <dbReference type="SAM" id="MobiDB-lite"/>
    </source>
</evidence>
<accession>S9U2E0</accession>
<dbReference type="EMBL" id="ATMT01000010">
    <property type="protein sequence ID" value="EPY08721.1"/>
    <property type="molecule type" value="Genomic_DNA"/>
</dbReference>
<dbReference type="Proteomes" id="UP000015344">
    <property type="component" value="Unassembled WGS sequence"/>
</dbReference>
<feature type="region of interest" description="Disordered" evidence="1">
    <location>
        <begin position="94"/>
        <end position="120"/>
    </location>
</feature>